<gene>
    <name evidence="6" type="ORF">H9660_01545</name>
</gene>
<evidence type="ECO:0000313" key="7">
    <source>
        <dbReference type="Proteomes" id="UP000640335"/>
    </source>
</evidence>
<keyword evidence="4" id="KW-0472">Membrane</keyword>
<organism evidence="6 7">
    <name type="scientific">Clostridium gallinarum</name>
    <dbReference type="NCBI Taxonomy" id="2762246"/>
    <lineage>
        <taxon>Bacteria</taxon>
        <taxon>Bacillati</taxon>
        <taxon>Bacillota</taxon>
        <taxon>Clostridia</taxon>
        <taxon>Eubacteriales</taxon>
        <taxon>Clostridiaceae</taxon>
        <taxon>Clostridium</taxon>
    </lineage>
</organism>
<evidence type="ECO:0000256" key="1">
    <source>
        <dbReference type="ARBA" id="ARBA00004127"/>
    </source>
</evidence>
<feature type="domain" description="DUF1232" evidence="5">
    <location>
        <begin position="230"/>
        <end position="265"/>
    </location>
</feature>
<dbReference type="Proteomes" id="UP000640335">
    <property type="component" value="Unassembled WGS sequence"/>
</dbReference>
<evidence type="ECO:0000256" key="4">
    <source>
        <dbReference type="ARBA" id="ARBA00023136"/>
    </source>
</evidence>
<keyword evidence="2" id="KW-0812">Transmembrane</keyword>
<comment type="subcellular location">
    <subcellularLocation>
        <location evidence="1">Endomembrane system</location>
        <topology evidence="1">Multi-pass membrane protein</topology>
    </subcellularLocation>
</comment>
<keyword evidence="3" id="KW-1133">Transmembrane helix</keyword>
<comment type="caution">
    <text evidence="6">The sequence shown here is derived from an EMBL/GenBank/DDBJ whole genome shotgun (WGS) entry which is preliminary data.</text>
</comment>
<keyword evidence="7" id="KW-1185">Reference proteome</keyword>
<name>A0ABR8Q093_9CLOT</name>
<dbReference type="Pfam" id="PF06803">
    <property type="entry name" value="DUF1232"/>
    <property type="match status" value="1"/>
</dbReference>
<evidence type="ECO:0000313" key="6">
    <source>
        <dbReference type="EMBL" id="MBD7913822.1"/>
    </source>
</evidence>
<evidence type="ECO:0000259" key="5">
    <source>
        <dbReference type="Pfam" id="PF06803"/>
    </source>
</evidence>
<protein>
    <submittedName>
        <fullName evidence="6">DUF1232 domain-containing protein</fullName>
    </submittedName>
</protein>
<evidence type="ECO:0000256" key="3">
    <source>
        <dbReference type="ARBA" id="ARBA00022989"/>
    </source>
</evidence>
<reference evidence="6 7" key="1">
    <citation type="submission" date="2020-08" db="EMBL/GenBank/DDBJ databases">
        <title>A Genomic Blueprint of the Chicken Gut Microbiome.</title>
        <authorList>
            <person name="Gilroy R."/>
            <person name="Ravi A."/>
            <person name="Getino M."/>
            <person name="Pursley I."/>
            <person name="Horton D.L."/>
            <person name="Alikhan N.-F."/>
            <person name="Baker D."/>
            <person name="Gharbi K."/>
            <person name="Hall N."/>
            <person name="Watson M."/>
            <person name="Adriaenssens E.M."/>
            <person name="Foster-Nyarko E."/>
            <person name="Jarju S."/>
            <person name="Secka A."/>
            <person name="Antonio M."/>
            <person name="Oren A."/>
            <person name="Chaudhuri R."/>
            <person name="La Ragione R.M."/>
            <person name="Hildebrand F."/>
            <person name="Pallen M.J."/>
        </authorList>
    </citation>
    <scope>NUCLEOTIDE SEQUENCE [LARGE SCALE GENOMIC DNA]</scope>
    <source>
        <strain evidence="6 7">Sa3CUN1</strain>
    </source>
</reference>
<dbReference type="EMBL" id="JACSQZ010000003">
    <property type="protein sequence ID" value="MBD7913822.1"/>
    <property type="molecule type" value="Genomic_DNA"/>
</dbReference>
<proteinExistence type="predicted"/>
<dbReference type="RefSeq" id="WP_191747851.1">
    <property type="nucleotide sequence ID" value="NZ_JACSQZ010000003.1"/>
</dbReference>
<accession>A0ABR8Q093</accession>
<sequence>MNISSVKVALTGEDLLSIINEFVSVEGLVLDKIEIEDEVRLYGSFTKGITINFVAGVKLTRVENGIVHGEVSSFKVAKIKIFSPLRKLALKVALKSLEEKGISYNDGKVVINLKYLLKDVPYVDLDISEIYTTQDTLNVNVANINVSLKGTLIKDVPEVEKTEEDLEEEFLREMAENTVKVKDYYTVGRDYVENKLPQKVKNYSDYLLIVPDMAALIYRLLKDKRVSMKTKLIISAAAAYIAFPTDIIPDRIPFIGKVDEIAVAIFALERIISDVPTVIILENWAGKNDIVFVIKNIIEYAVNFTGAKNVEKIYNFVEEVVTL</sequence>
<evidence type="ECO:0000256" key="2">
    <source>
        <dbReference type="ARBA" id="ARBA00022692"/>
    </source>
</evidence>
<dbReference type="InterPro" id="IPR010652">
    <property type="entry name" value="DUF1232"/>
</dbReference>